<dbReference type="AlphaFoldDB" id="A0A849HG50"/>
<feature type="transmembrane region" description="Helical" evidence="1">
    <location>
        <begin position="255"/>
        <end position="271"/>
    </location>
</feature>
<organism evidence="2 3">
    <name type="scientific">Knoellia koreensis</name>
    <dbReference type="NCBI Taxonomy" id="2730921"/>
    <lineage>
        <taxon>Bacteria</taxon>
        <taxon>Bacillati</taxon>
        <taxon>Actinomycetota</taxon>
        <taxon>Actinomycetes</taxon>
        <taxon>Micrococcales</taxon>
        <taxon>Intrasporangiaceae</taxon>
        <taxon>Knoellia</taxon>
    </lineage>
</organism>
<feature type="transmembrane region" description="Helical" evidence="1">
    <location>
        <begin position="204"/>
        <end position="224"/>
    </location>
</feature>
<dbReference type="Proteomes" id="UP000588586">
    <property type="component" value="Unassembled WGS sequence"/>
</dbReference>
<accession>A0A849HG50</accession>
<keyword evidence="3" id="KW-1185">Reference proteome</keyword>
<gene>
    <name evidence="2" type="ORF">HJG52_10310</name>
</gene>
<comment type="caution">
    <text evidence="2">The sequence shown here is derived from an EMBL/GenBank/DDBJ whole genome shotgun (WGS) entry which is preliminary data.</text>
</comment>
<feature type="transmembrane region" description="Helical" evidence="1">
    <location>
        <begin position="92"/>
        <end position="111"/>
    </location>
</feature>
<feature type="transmembrane region" description="Helical" evidence="1">
    <location>
        <begin position="506"/>
        <end position="524"/>
    </location>
</feature>
<keyword evidence="1" id="KW-0812">Transmembrane</keyword>
<evidence type="ECO:0000256" key="1">
    <source>
        <dbReference type="SAM" id="Phobius"/>
    </source>
</evidence>
<protein>
    <recommendedName>
        <fullName evidence="4">Glycosyltransferase RgtA/B/C/D-like domain-containing protein</fullName>
    </recommendedName>
</protein>
<feature type="transmembrane region" description="Helical" evidence="1">
    <location>
        <begin position="230"/>
        <end position="248"/>
    </location>
</feature>
<keyword evidence="1" id="KW-1133">Transmembrane helix</keyword>
<dbReference type="EMBL" id="JABEPQ010000002">
    <property type="protein sequence ID" value="NNM46398.1"/>
    <property type="molecule type" value="Genomic_DNA"/>
</dbReference>
<sequence>MDAKDQPVAQPERWVGTAVLRLTGAVLVLVVALVLVKPADPNIAYNRALVLVGLAASLLVAVAGNLLAARWRRRPTRLPSQRGGRPWNTPHGATVLAAGLALAGGVAGHLMSLPLRFTYGWDAGVATRFSRELFTQDLFSAYAHDYLSRYPNNLPLIAIMNTARAVGGPTDAQMYDTYLRLNGVCLALVLFSTFVLVRRVRGTAAAFVAQAIVFLLVGCSPWMAVPYTDIPAMPFVGGAVTLGVLAAGRRSRFRLAWVVLALVCAGLGFVIKSTPATTAIALALVLLVVLVAGSAPGRRRVAVALLCAVAAFGLTVQGALAIAGTVSGVDRASLQTDRTPPVAWWLANGLTTTYGSAPRPYYGAYSPQMVKESINLSGERLHEWSRDRLRRQLDQMGPGGVLTFELRKLAFNWGDGMFFAWGAFDWQPERLHEHDPTALKVQSWQHARGEHYPLRSALTTGAWLALVLWAGAGLLRAAYRRELLVVAATVLGIGLFTLVFQGGSRYLFAYVPVVVALAACVNPLRGSARTATPSLEAAKAVSTVRA</sequence>
<name>A0A849HG50_9MICO</name>
<feature type="transmembrane region" description="Helical" evidence="1">
    <location>
        <begin position="302"/>
        <end position="323"/>
    </location>
</feature>
<feature type="transmembrane region" description="Helical" evidence="1">
    <location>
        <begin position="452"/>
        <end position="471"/>
    </location>
</feature>
<evidence type="ECO:0000313" key="2">
    <source>
        <dbReference type="EMBL" id="NNM46398.1"/>
    </source>
</evidence>
<feature type="transmembrane region" description="Helical" evidence="1">
    <location>
        <begin position="48"/>
        <end position="71"/>
    </location>
</feature>
<feature type="transmembrane region" description="Helical" evidence="1">
    <location>
        <begin position="483"/>
        <end position="500"/>
    </location>
</feature>
<evidence type="ECO:0000313" key="3">
    <source>
        <dbReference type="Proteomes" id="UP000588586"/>
    </source>
</evidence>
<feature type="transmembrane region" description="Helical" evidence="1">
    <location>
        <begin position="178"/>
        <end position="197"/>
    </location>
</feature>
<proteinExistence type="predicted"/>
<reference evidence="2 3" key="1">
    <citation type="submission" date="2020-04" db="EMBL/GenBank/DDBJ databases">
        <title>Knoellia sp. isolate from air conditioner.</title>
        <authorList>
            <person name="Chea S."/>
            <person name="Kim D.-U."/>
        </authorList>
    </citation>
    <scope>NUCLEOTIDE SEQUENCE [LARGE SCALE GENOMIC DNA]</scope>
    <source>
        <strain evidence="2 3">DB2414S</strain>
    </source>
</reference>
<evidence type="ECO:0008006" key="4">
    <source>
        <dbReference type="Google" id="ProtNLM"/>
    </source>
</evidence>
<keyword evidence="1" id="KW-0472">Membrane</keyword>
<dbReference type="RefSeq" id="WP_171243506.1">
    <property type="nucleotide sequence ID" value="NZ_JABEPQ010000002.1"/>
</dbReference>
<feature type="transmembrane region" description="Helical" evidence="1">
    <location>
        <begin position="14"/>
        <end position="36"/>
    </location>
</feature>
<feature type="transmembrane region" description="Helical" evidence="1">
    <location>
        <begin position="277"/>
        <end position="295"/>
    </location>
</feature>